<sequence>MTRMLLIRERLTWYFEHKYLIKCVYRFKDSICDLKNSLSSKENEKISKPLQNVVSNYTIKELANAGASILKLQEKYKSNERVNVSEVSAEKRWSTSPINSSGHHRQKKSSGI</sequence>
<keyword evidence="3" id="KW-1185">Reference proteome</keyword>
<proteinExistence type="predicted"/>
<dbReference type="EMBL" id="JAQQBS010000004">
    <property type="protein sequence ID" value="KAK0169750.1"/>
    <property type="molecule type" value="Genomic_DNA"/>
</dbReference>
<organism evidence="2 3">
    <name type="scientific">Microctonus aethiopoides</name>
    <dbReference type="NCBI Taxonomy" id="144406"/>
    <lineage>
        <taxon>Eukaryota</taxon>
        <taxon>Metazoa</taxon>
        <taxon>Ecdysozoa</taxon>
        <taxon>Arthropoda</taxon>
        <taxon>Hexapoda</taxon>
        <taxon>Insecta</taxon>
        <taxon>Pterygota</taxon>
        <taxon>Neoptera</taxon>
        <taxon>Endopterygota</taxon>
        <taxon>Hymenoptera</taxon>
        <taxon>Apocrita</taxon>
        <taxon>Ichneumonoidea</taxon>
        <taxon>Braconidae</taxon>
        <taxon>Euphorinae</taxon>
        <taxon>Microctonus</taxon>
    </lineage>
</organism>
<feature type="compositionally biased region" description="Basic residues" evidence="1">
    <location>
        <begin position="102"/>
        <end position="112"/>
    </location>
</feature>
<evidence type="ECO:0000313" key="3">
    <source>
        <dbReference type="Proteomes" id="UP001168990"/>
    </source>
</evidence>
<evidence type="ECO:0000256" key="1">
    <source>
        <dbReference type="SAM" id="MobiDB-lite"/>
    </source>
</evidence>
<reference evidence="2" key="2">
    <citation type="submission" date="2023-03" db="EMBL/GenBank/DDBJ databases">
        <authorList>
            <person name="Inwood S.N."/>
            <person name="Skelly J.G."/>
            <person name="Guhlin J."/>
            <person name="Harrop T.W.R."/>
            <person name="Goldson S.G."/>
            <person name="Dearden P.K."/>
        </authorList>
    </citation>
    <scope>NUCLEOTIDE SEQUENCE</scope>
    <source>
        <strain evidence="2">Irish</strain>
        <tissue evidence="2">Whole body</tissue>
    </source>
</reference>
<comment type="caution">
    <text evidence="2">The sequence shown here is derived from an EMBL/GenBank/DDBJ whole genome shotgun (WGS) entry which is preliminary data.</text>
</comment>
<dbReference type="Proteomes" id="UP001168990">
    <property type="component" value="Unassembled WGS sequence"/>
</dbReference>
<dbReference type="AlphaFoldDB" id="A0AA39KQ49"/>
<accession>A0AA39KQ49</accession>
<protein>
    <submittedName>
        <fullName evidence="2">Uncharacterized protein</fullName>
    </submittedName>
</protein>
<feature type="region of interest" description="Disordered" evidence="1">
    <location>
        <begin position="79"/>
        <end position="112"/>
    </location>
</feature>
<reference evidence="2" key="1">
    <citation type="journal article" date="2023" name="bioRxiv">
        <title>Scaffold-level genome assemblies of two parasitoid biocontrol wasps reveal the parthenogenesis mechanism and an associated novel virus.</title>
        <authorList>
            <person name="Inwood S."/>
            <person name="Skelly J."/>
            <person name="Guhlin J."/>
            <person name="Harrop T."/>
            <person name="Goldson S."/>
            <person name="Dearden P."/>
        </authorList>
    </citation>
    <scope>NUCLEOTIDE SEQUENCE</scope>
    <source>
        <strain evidence="2">Irish</strain>
        <tissue evidence="2">Whole body</tissue>
    </source>
</reference>
<evidence type="ECO:0000313" key="2">
    <source>
        <dbReference type="EMBL" id="KAK0169750.1"/>
    </source>
</evidence>
<name>A0AA39KQ49_9HYME</name>
<gene>
    <name evidence="2" type="ORF">PV328_010392</name>
</gene>